<dbReference type="AlphaFoldDB" id="A0A2P8HMA9"/>
<comment type="caution">
    <text evidence="2">The sequence shown here is derived from an EMBL/GenBank/DDBJ whole genome shotgun (WGS) entry which is preliminary data.</text>
</comment>
<reference evidence="2 3" key="1">
    <citation type="submission" date="2018-03" db="EMBL/GenBank/DDBJ databases">
        <title>Genomic Encyclopedia of Archaeal and Bacterial Type Strains, Phase II (KMG-II): from individual species to whole genera.</title>
        <authorList>
            <person name="Goeker M."/>
        </authorList>
    </citation>
    <scope>NUCLEOTIDE SEQUENCE [LARGE SCALE GENOMIC DNA]</scope>
    <source>
        <strain evidence="2 3">DSM 24859</strain>
    </source>
</reference>
<feature type="chain" id="PRO_5015161344" evidence="1">
    <location>
        <begin position="20"/>
        <end position="286"/>
    </location>
</feature>
<name>A0A2P8HMA9_CHINA</name>
<sequence>MKYALILPVLWLCHSTVQAQTDTTRTQTDSAQINNKKVTLTLGTLYSNNANYYGQTATKTMAYVAASATLQFRSGIYFSGMGYRLLNDSGSIVSATSAGAGIAFKMGKKLTADLSYSHTFFPVNSPFLQAANTDNAAGSLKYHYWMTSGVNVDYAFGKQQDIFVTLSTEKLIRLGSFSKRKDLITLTPLVEAVGGTQHFYQAYVKEKKLLGLPLPLLPGIPGTSETVTQEATRFDLLSYSLRVPLAYNRAHYMIELAYQLSVLSDKALSGAGNANSFFNCSFYYQF</sequence>
<evidence type="ECO:0000313" key="2">
    <source>
        <dbReference type="EMBL" id="PSL47354.1"/>
    </source>
</evidence>
<evidence type="ECO:0000256" key="1">
    <source>
        <dbReference type="SAM" id="SignalP"/>
    </source>
</evidence>
<protein>
    <submittedName>
        <fullName evidence="2">Uncharacterized protein</fullName>
    </submittedName>
</protein>
<evidence type="ECO:0000313" key="3">
    <source>
        <dbReference type="Proteomes" id="UP000240971"/>
    </source>
</evidence>
<accession>A0A2P8HMA9</accession>
<dbReference type="RefSeq" id="WP_106527815.1">
    <property type="nucleotide sequence ID" value="NZ_PYAW01000002.1"/>
</dbReference>
<keyword evidence="1" id="KW-0732">Signal</keyword>
<dbReference type="EMBL" id="PYAW01000002">
    <property type="protein sequence ID" value="PSL47354.1"/>
    <property type="molecule type" value="Genomic_DNA"/>
</dbReference>
<dbReference type="SUPFAM" id="SSF56935">
    <property type="entry name" value="Porins"/>
    <property type="match status" value="1"/>
</dbReference>
<keyword evidence="3" id="KW-1185">Reference proteome</keyword>
<gene>
    <name evidence="2" type="ORF">CLV51_102200</name>
</gene>
<feature type="signal peptide" evidence="1">
    <location>
        <begin position="1"/>
        <end position="19"/>
    </location>
</feature>
<proteinExistence type="predicted"/>
<dbReference type="Proteomes" id="UP000240971">
    <property type="component" value="Unassembled WGS sequence"/>
</dbReference>
<dbReference type="OrthoDB" id="835191at2"/>
<organism evidence="2 3">
    <name type="scientific">Chitinophaga niastensis</name>
    <dbReference type="NCBI Taxonomy" id="536980"/>
    <lineage>
        <taxon>Bacteria</taxon>
        <taxon>Pseudomonadati</taxon>
        <taxon>Bacteroidota</taxon>
        <taxon>Chitinophagia</taxon>
        <taxon>Chitinophagales</taxon>
        <taxon>Chitinophagaceae</taxon>
        <taxon>Chitinophaga</taxon>
    </lineage>
</organism>